<gene>
    <name evidence="1" type="ORF">Tci_924833</name>
</gene>
<reference evidence="1" key="1">
    <citation type="journal article" date="2019" name="Sci. Rep.">
        <title>Draft genome of Tanacetum cinerariifolium, the natural source of mosquito coil.</title>
        <authorList>
            <person name="Yamashiro T."/>
            <person name="Shiraishi A."/>
            <person name="Satake H."/>
            <person name="Nakayama K."/>
        </authorList>
    </citation>
    <scope>NUCLEOTIDE SEQUENCE</scope>
</reference>
<accession>A0A699X831</accession>
<evidence type="ECO:0000313" key="1">
    <source>
        <dbReference type="EMBL" id="GFD52864.1"/>
    </source>
</evidence>
<feature type="non-terminal residue" evidence="1">
    <location>
        <position position="105"/>
    </location>
</feature>
<protein>
    <submittedName>
        <fullName evidence="1">Uncharacterized protein</fullName>
    </submittedName>
</protein>
<sequence>LKTWQIARASNAGLVKAVTHTAIGRGHGKPVGHAAGVFADEVEAAALEASDRRCRTVGVGTLAVGVRRIRPLVRVAGIEDSELKMLAVDGKGIDLGTPEGVIVLV</sequence>
<organism evidence="1">
    <name type="scientific">Tanacetum cinerariifolium</name>
    <name type="common">Dalmatian daisy</name>
    <name type="synonym">Chrysanthemum cinerariifolium</name>
    <dbReference type="NCBI Taxonomy" id="118510"/>
    <lineage>
        <taxon>Eukaryota</taxon>
        <taxon>Viridiplantae</taxon>
        <taxon>Streptophyta</taxon>
        <taxon>Embryophyta</taxon>
        <taxon>Tracheophyta</taxon>
        <taxon>Spermatophyta</taxon>
        <taxon>Magnoliopsida</taxon>
        <taxon>eudicotyledons</taxon>
        <taxon>Gunneridae</taxon>
        <taxon>Pentapetalae</taxon>
        <taxon>asterids</taxon>
        <taxon>campanulids</taxon>
        <taxon>Asterales</taxon>
        <taxon>Asteraceae</taxon>
        <taxon>Asteroideae</taxon>
        <taxon>Anthemideae</taxon>
        <taxon>Anthemidinae</taxon>
        <taxon>Tanacetum</taxon>
    </lineage>
</organism>
<proteinExistence type="predicted"/>
<dbReference type="AlphaFoldDB" id="A0A699X831"/>
<comment type="caution">
    <text evidence="1">The sequence shown here is derived from an EMBL/GenBank/DDBJ whole genome shotgun (WGS) entry which is preliminary data.</text>
</comment>
<dbReference type="EMBL" id="BKCJ011787344">
    <property type="protein sequence ID" value="GFD52864.1"/>
    <property type="molecule type" value="Genomic_DNA"/>
</dbReference>
<name>A0A699X831_TANCI</name>
<feature type="non-terminal residue" evidence="1">
    <location>
        <position position="1"/>
    </location>
</feature>